<organism evidence="2 3">
    <name type="scientific">Actinomadura keratinilytica</name>
    <dbReference type="NCBI Taxonomy" id="547461"/>
    <lineage>
        <taxon>Bacteria</taxon>
        <taxon>Bacillati</taxon>
        <taxon>Actinomycetota</taxon>
        <taxon>Actinomycetes</taxon>
        <taxon>Streptosporangiales</taxon>
        <taxon>Thermomonosporaceae</taxon>
        <taxon>Actinomadura</taxon>
    </lineage>
</organism>
<keyword evidence="3" id="KW-1185">Reference proteome</keyword>
<protein>
    <recommendedName>
        <fullName evidence="4">Holin</fullName>
    </recommendedName>
</protein>
<keyword evidence="1" id="KW-0812">Transmembrane</keyword>
<reference evidence="3" key="1">
    <citation type="journal article" date="2019" name="Int. J. Syst. Evol. Microbiol.">
        <title>The Global Catalogue of Microorganisms (GCM) 10K type strain sequencing project: providing services to taxonomists for standard genome sequencing and annotation.</title>
        <authorList>
            <consortium name="The Broad Institute Genomics Platform"/>
            <consortium name="The Broad Institute Genome Sequencing Center for Infectious Disease"/>
            <person name="Wu L."/>
            <person name="Ma J."/>
        </authorList>
    </citation>
    <scope>NUCLEOTIDE SEQUENCE [LARGE SCALE GENOMIC DNA]</scope>
    <source>
        <strain evidence="3">JCM 17316</strain>
    </source>
</reference>
<evidence type="ECO:0000313" key="2">
    <source>
        <dbReference type="EMBL" id="GAA4146048.1"/>
    </source>
</evidence>
<keyword evidence="1" id="KW-0472">Membrane</keyword>
<comment type="caution">
    <text evidence="2">The sequence shown here is derived from an EMBL/GenBank/DDBJ whole genome shotgun (WGS) entry which is preliminary data.</text>
</comment>
<gene>
    <name evidence="2" type="ORF">GCM10022416_38200</name>
</gene>
<dbReference type="Proteomes" id="UP001500266">
    <property type="component" value="Unassembled WGS sequence"/>
</dbReference>
<evidence type="ECO:0000313" key="3">
    <source>
        <dbReference type="Proteomes" id="UP001500266"/>
    </source>
</evidence>
<keyword evidence="1" id="KW-1133">Transmembrane helix</keyword>
<evidence type="ECO:0008006" key="4">
    <source>
        <dbReference type="Google" id="ProtNLM"/>
    </source>
</evidence>
<proteinExistence type="predicted"/>
<dbReference type="EMBL" id="BAABDO010000059">
    <property type="protein sequence ID" value="GAA4146048.1"/>
    <property type="molecule type" value="Genomic_DNA"/>
</dbReference>
<feature type="transmembrane region" description="Helical" evidence="1">
    <location>
        <begin position="60"/>
        <end position="77"/>
    </location>
</feature>
<name>A0ABP7Z3I4_9ACTN</name>
<accession>A0ABP7Z3I4</accession>
<feature type="transmembrane region" description="Helical" evidence="1">
    <location>
        <begin position="35"/>
        <end position="53"/>
    </location>
</feature>
<sequence>MGATASADPRRPDPPEVCDVNDVTGAKSLMPTRKWWAALITALTAVVINWIQAGAFSKEILIALIGVVSQAAVAYLVPNENTPGGVPLKR</sequence>
<evidence type="ECO:0000256" key="1">
    <source>
        <dbReference type="SAM" id="Phobius"/>
    </source>
</evidence>